<accession>A0A401NXE8</accession>
<name>A0A401NXE8_SCYTO</name>
<dbReference type="EMBL" id="BFAA01004209">
    <property type="protein sequence ID" value="GCB65551.1"/>
    <property type="molecule type" value="Genomic_DNA"/>
</dbReference>
<feature type="non-terminal residue" evidence="3">
    <location>
        <position position="167"/>
    </location>
</feature>
<feature type="region of interest" description="Disordered" evidence="2">
    <location>
        <begin position="134"/>
        <end position="167"/>
    </location>
</feature>
<dbReference type="OrthoDB" id="6358394at2759"/>
<keyword evidence="4" id="KW-1185">Reference proteome</keyword>
<evidence type="ECO:0000256" key="1">
    <source>
        <dbReference type="ARBA" id="ARBA00006186"/>
    </source>
</evidence>
<dbReference type="InterPro" id="IPR008653">
    <property type="entry name" value="IER"/>
</dbReference>
<dbReference type="PANTHER" id="PTHR15895">
    <property type="entry name" value="IMMEDIATE EARLY RESPONSE GENE"/>
    <property type="match status" value="1"/>
</dbReference>
<organism evidence="3 4">
    <name type="scientific">Scyliorhinus torazame</name>
    <name type="common">Cloudy catshark</name>
    <name type="synonym">Catulus torazame</name>
    <dbReference type="NCBI Taxonomy" id="75743"/>
    <lineage>
        <taxon>Eukaryota</taxon>
        <taxon>Metazoa</taxon>
        <taxon>Chordata</taxon>
        <taxon>Craniata</taxon>
        <taxon>Vertebrata</taxon>
        <taxon>Chondrichthyes</taxon>
        <taxon>Elasmobranchii</taxon>
        <taxon>Galeomorphii</taxon>
        <taxon>Galeoidea</taxon>
        <taxon>Carcharhiniformes</taxon>
        <taxon>Scyliorhinidae</taxon>
        <taxon>Scyliorhinus</taxon>
    </lineage>
</organism>
<reference evidence="3 4" key="1">
    <citation type="journal article" date="2018" name="Nat. Ecol. Evol.">
        <title>Shark genomes provide insights into elasmobranch evolution and the origin of vertebrates.</title>
        <authorList>
            <person name="Hara Y"/>
            <person name="Yamaguchi K"/>
            <person name="Onimaru K"/>
            <person name="Kadota M"/>
            <person name="Koyanagi M"/>
            <person name="Keeley SD"/>
            <person name="Tatsumi K"/>
            <person name="Tanaka K"/>
            <person name="Motone F"/>
            <person name="Kageyama Y"/>
            <person name="Nozu R"/>
            <person name="Adachi N"/>
            <person name="Nishimura O"/>
            <person name="Nakagawa R"/>
            <person name="Tanegashima C"/>
            <person name="Kiyatake I"/>
            <person name="Matsumoto R"/>
            <person name="Murakumo K"/>
            <person name="Nishida K"/>
            <person name="Terakita A"/>
            <person name="Kuratani S"/>
            <person name="Sato K"/>
            <person name="Hyodo S Kuraku.S."/>
        </authorList>
    </citation>
    <scope>NUCLEOTIDE SEQUENCE [LARGE SCALE GENOMIC DNA]</scope>
</reference>
<comment type="similarity">
    <text evidence="1">Belongs to the IER family.</text>
</comment>
<evidence type="ECO:0008006" key="5">
    <source>
        <dbReference type="Google" id="ProtNLM"/>
    </source>
</evidence>
<comment type="caution">
    <text evidence="3">The sequence shown here is derived from an EMBL/GenBank/DDBJ whole genome shotgun (WGS) entry which is preliminary data.</text>
</comment>
<evidence type="ECO:0000313" key="4">
    <source>
        <dbReference type="Proteomes" id="UP000288216"/>
    </source>
</evidence>
<proteinExistence type="inferred from homology"/>
<dbReference type="STRING" id="75743.A0A401NXE8"/>
<dbReference type="AlphaFoldDB" id="A0A401NXE8"/>
<feature type="compositionally biased region" description="Basic and acidic residues" evidence="2">
    <location>
        <begin position="158"/>
        <end position="167"/>
    </location>
</feature>
<gene>
    <name evidence="3" type="ORF">scyTo_0009970</name>
</gene>
<dbReference type="Proteomes" id="UP000288216">
    <property type="component" value="Unassembled WGS sequence"/>
</dbReference>
<protein>
    <recommendedName>
        <fullName evidence="5">Immediate early response gene 5-like protein</fullName>
    </recommendedName>
</protein>
<dbReference type="Pfam" id="PF05760">
    <property type="entry name" value="IER"/>
    <property type="match status" value="2"/>
</dbReference>
<evidence type="ECO:0000256" key="2">
    <source>
        <dbReference type="SAM" id="MobiDB-lite"/>
    </source>
</evidence>
<evidence type="ECO:0000313" key="3">
    <source>
        <dbReference type="EMBL" id="GCB65551.1"/>
    </source>
</evidence>
<sequence length="167" mass="17725">MDCAVNAQSLISLSLRKIQTSRSQRGGIKLHKNLLVSYVLRNARQVYMSEKYAEIYGAQRVAEGLAEEEVCGALEPQLGKAAPAAPLYPGSSSYEPPAAAGAHCSQTTVLDLDTQTVTTVEDGFGQDCACCGAGGRKRKAEPGPGGSEAEESSPGKRLRLEEQHWGS</sequence>